<reference evidence="1" key="2">
    <citation type="journal article" date="2022" name="New Phytol.">
        <title>Evolutionary transition to the ectomycorrhizal habit in the genomes of a hyperdiverse lineage of mushroom-forming fungi.</title>
        <authorList>
            <person name="Looney B."/>
            <person name="Miyauchi S."/>
            <person name="Morin E."/>
            <person name="Drula E."/>
            <person name="Courty P.E."/>
            <person name="Kohler A."/>
            <person name="Kuo A."/>
            <person name="LaButti K."/>
            <person name="Pangilinan J."/>
            <person name="Lipzen A."/>
            <person name="Riley R."/>
            <person name="Andreopoulos W."/>
            <person name="He G."/>
            <person name="Johnson J."/>
            <person name="Nolan M."/>
            <person name="Tritt A."/>
            <person name="Barry K.W."/>
            <person name="Grigoriev I.V."/>
            <person name="Nagy L.G."/>
            <person name="Hibbett D."/>
            <person name="Henrissat B."/>
            <person name="Matheny P.B."/>
            <person name="Labbe J."/>
            <person name="Martin F.M."/>
        </authorList>
    </citation>
    <scope>NUCLEOTIDE SEQUENCE</scope>
    <source>
        <strain evidence="1">FP105234-sp</strain>
    </source>
</reference>
<accession>A0ACB8RY48</accession>
<sequence>MTLTIPALRSLQTVEVVDLFCSFFDTSKIPSNLVFSRARRRHNPDKLAVDCAFLSLQGLAEICAIAQPSKLNNTALLTPIAKAWPMIYPWLAVFYTVYTETFKNDPDSHSMHIAVIGNCILKLTYIDNIRLLMANTPGMFKLVAKLWKEEPSGPPPSKTHMRAGSFALQQLLMEFKTLTPFDEVVEVIGSPKAVIQIGMSRLRIALKEKQPSVDRIKVYVDVLNNLTRGTAHPLRHAILHEGGMALVTKAFLKLSTMDPSTLLVAAVRACFLFLHNLVEAGQGIPWIKQIVEEGFLQAYVNASPLFAQFDDHVQDMAFSFIANIIPRYLVFRHVVSAVGPALDKLDATNVRAKLALSPARYQEAWDTMQELAKERVDARNLGDAMRKELGCCNYCKEPSTRTSLRRCSGCRQVYYCSEKCQVADWKTKGHKTECKLRQEDKKTTPDIDSFYRDDHSFHNNLAILDARNNASRLRKTIARDFPGVSRAELGVRIDYTVFPPTYGAFRLRDHECTEDMHELISEAREARVQTVLDKAINSKGQMTLIESIVTVGELNSLVETLMHCSLWDVSEGDEQPEAAWWQFWR</sequence>
<evidence type="ECO:0000313" key="2">
    <source>
        <dbReference type="Proteomes" id="UP000814033"/>
    </source>
</evidence>
<organism evidence="1 2">
    <name type="scientific">Auriscalpium vulgare</name>
    <dbReference type="NCBI Taxonomy" id="40419"/>
    <lineage>
        <taxon>Eukaryota</taxon>
        <taxon>Fungi</taxon>
        <taxon>Dikarya</taxon>
        <taxon>Basidiomycota</taxon>
        <taxon>Agaricomycotina</taxon>
        <taxon>Agaricomycetes</taxon>
        <taxon>Russulales</taxon>
        <taxon>Auriscalpiaceae</taxon>
        <taxon>Auriscalpium</taxon>
    </lineage>
</organism>
<keyword evidence="2" id="KW-1185">Reference proteome</keyword>
<comment type="caution">
    <text evidence="1">The sequence shown here is derived from an EMBL/GenBank/DDBJ whole genome shotgun (WGS) entry which is preliminary data.</text>
</comment>
<protein>
    <submittedName>
        <fullName evidence="1">Uncharacterized protein</fullName>
    </submittedName>
</protein>
<dbReference type="EMBL" id="MU275877">
    <property type="protein sequence ID" value="KAI0049144.1"/>
    <property type="molecule type" value="Genomic_DNA"/>
</dbReference>
<dbReference type="Proteomes" id="UP000814033">
    <property type="component" value="Unassembled WGS sequence"/>
</dbReference>
<evidence type="ECO:0000313" key="1">
    <source>
        <dbReference type="EMBL" id="KAI0049144.1"/>
    </source>
</evidence>
<reference evidence="1" key="1">
    <citation type="submission" date="2021-02" db="EMBL/GenBank/DDBJ databases">
        <authorList>
            <consortium name="DOE Joint Genome Institute"/>
            <person name="Ahrendt S."/>
            <person name="Looney B.P."/>
            <person name="Miyauchi S."/>
            <person name="Morin E."/>
            <person name="Drula E."/>
            <person name="Courty P.E."/>
            <person name="Chicoki N."/>
            <person name="Fauchery L."/>
            <person name="Kohler A."/>
            <person name="Kuo A."/>
            <person name="Labutti K."/>
            <person name="Pangilinan J."/>
            <person name="Lipzen A."/>
            <person name="Riley R."/>
            <person name="Andreopoulos W."/>
            <person name="He G."/>
            <person name="Johnson J."/>
            <person name="Barry K.W."/>
            <person name="Grigoriev I.V."/>
            <person name="Nagy L."/>
            <person name="Hibbett D."/>
            <person name="Henrissat B."/>
            <person name="Matheny P.B."/>
            <person name="Labbe J."/>
            <person name="Martin F."/>
        </authorList>
    </citation>
    <scope>NUCLEOTIDE SEQUENCE</scope>
    <source>
        <strain evidence="1">FP105234-sp</strain>
    </source>
</reference>
<name>A0ACB8RY48_9AGAM</name>
<proteinExistence type="predicted"/>
<gene>
    <name evidence="1" type="ORF">FA95DRAFT_1489854</name>
</gene>